<proteinExistence type="predicted"/>
<gene>
    <name evidence="3" type="ORF">S03H2_33301</name>
</gene>
<evidence type="ECO:0000259" key="2">
    <source>
        <dbReference type="PROSITE" id="PS01031"/>
    </source>
</evidence>
<feature type="region of interest" description="Disordered" evidence="1">
    <location>
        <begin position="1"/>
        <end position="30"/>
    </location>
</feature>
<dbReference type="PANTHER" id="PTHR11527">
    <property type="entry name" value="HEAT-SHOCK PROTEIN 20 FAMILY MEMBER"/>
    <property type="match status" value="1"/>
</dbReference>
<dbReference type="Pfam" id="PF00011">
    <property type="entry name" value="HSP20"/>
    <property type="match status" value="1"/>
</dbReference>
<dbReference type="InterPro" id="IPR031107">
    <property type="entry name" value="Small_HSP"/>
</dbReference>
<comment type="caution">
    <text evidence="3">The sequence shown here is derived from an EMBL/GenBank/DDBJ whole genome shotgun (WGS) entry which is preliminary data.</text>
</comment>
<dbReference type="InterPro" id="IPR008978">
    <property type="entry name" value="HSP20-like_chaperone"/>
</dbReference>
<evidence type="ECO:0000313" key="3">
    <source>
        <dbReference type="EMBL" id="GAH61371.1"/>
    </source>
</evidence>
<evidence type="ECO:0000256" key="1">
    <source>
        <dbReference type="SAM" id="MobiDB-lite"/>
    </source>
</evidence>
<dbReference type="AlphaFoldDB" id="X1GTX4"/>
<organism evidence="3">
    <name type="scientific">marine sediment metagenome</name>
    <dbReference type="NCBI Taxonomy" id="412755"/>
    <lineage>
        <taxon>unclassified sequences</taxon>
        <taxon>metagenomes</taxon>
        <taxon>ecological metagenomes</taxon>
    </lineage>
</organism>
<reference evidence="3" key="1">
    <citation type="journal article" date="2014" name="Front. Microbiol.">
        <title>High frequency of phylogenetically diverse reductive dehalogenase-homologous genes in deep subseafloor sedimentary metagenomes.</title>
        <authorList>
            <person name="Kawai M."/>
            <person name="Futagami T."/>
            <person name="Toyoda A."/>
            <person name="Takaki Y."/>
            <person name="Nishi S."/>
            <person name="Hori S."/>
            <person name="Arai W."/>
            <person name="Tsubouchi T."/>
            <person name="Morono Y."/>
            <person name="Uchiyama I."/>
            <person name="Ito T."/>
            <person name="Fujiyama A."/>
            <person name="Inagaki F."/>
            <person name="Takami H."/>
        </authorList>
    </citation>
    <scope>NUCLEOTIDE SEQUENCE</scope>
    <source>
        <strain evidence="3">Expedition CK06-06</strain>
    </source>
</reference>
<dbReference type="EMBL" id="BARU01020263">
    <property type="protein sequence ID" value="GAH61371.1"/>
    <property type="molecule type" value="Genomic_DNA"/>
</dbReference>
<dbReference type="Gene3D" id="2.60.40.790">
    <property type="match status" value="1"/>
</dbReference>
<protein>
    <recommendedName>
        <fullName evidence="2">SHSP domain-containing protein</fullName>
    </recommendedName>
</protein>
<dbReference type="CDD" id="cd06464">
    <property type="entry name" value="ACD_sHsps-like"/>
    <property type="match status" value="1"/>
</dbReference>
<name>X1GTX4_9ZZZZ</name>
<accession>X1GTX4</accession>
<dbReference type="InterPro" id="IPR002068">
    <property type="entry name" value="A-crystallin/Hsp20_dom"/>
</dbReference>
<sequence>KKDIEEPEIKREEINEEKPSSAKATEGKEKWFEPEGQLAIDVYQTENELIIQSAIAGVKPENLDISMEDDVITIRGRREKSFEDAIHPTAPENYFAQECYWGLFSREVILPVEVDPGRVEATMKEGILTIRIPKILRERKRKINIKRE</sequence>
<dbReference type="SUPFAM" id="SSF49764">
    <property type="entry name" value="HSP20-like chaperones"/>
    <property type="match status" value="1"/>
</dbReference>
<dbReference type="PROSITE" id="PS01031">
    <property type="entry name" value="SHSP"/>
    <property type="match status" value="1"/>
</dbReference>
<feature type="non-terminal residue" evidence="3">
    <location>
        <position position="1"/>
    </location>
</feature>
<feature type="domain" description="SHSP" evidence="2">
    <location>
        <begin position="31"/>
        <end position="148"/>
    </location>
</feature>